<comment type="caution">
    <text evidence="1">The sequence shown here is derived from an EMBL/GenBank/DDBJ whole genome shotgun (WGS) entry which is preliminary data.</text>
</comment>
<evidence type="ECO:0000313" key="1">
    <source>
        <dbReference type="EMBL" id="EYC52888.1"/>
    </source>
</evidence>
<dbReference type="RefSeq" id="WP_035608182.1">
    <property type="nucleotide sequence ID" value="NZ_JEMG01000001.1"/>
</dbReference>
<sequence length="116" mass="12214">MNPWLILIAVLAAVGSGAVGFNLGQDAETARNAREERLVQQATNSAATASAQAISAIRVTNTTIHQELQREIREKPVYFDCRHSPDGLRAVNAALVGARPESVGGGQLPAADNPGR</sequence>
<name>A0A016XNU3_9BURK</name>
<organism evidence="1 2">
    <name type="scientific">Hylemonella gracilis str. Niagara R</name>
    <dbReference type="NCBI Taxonomy" id="1458275"/>
    <lineage>
        <taxon>Bacteria</taxon>
        <taxon>Pseudomonadati</taxon>
        <taxon>Pseudomonadota</taxon>
        <taxon>Betaproteobacteria</taxon>
        <taxon>Burkholderiales</taxon>
        <taxon>Comamonadaceae</taxon>
        <taxon>Hylemonella</taxon>
    </lineage>
</organism>
<dbReference type="EMBL" id="JEMG01000001">
    <property type="protein sequence ID" value="EYC52888.1"/>
    <property type="molecule type" value="Genomic_DNA"/>
</dbReference>
<dbReference type="STRING" id="1458275.AZ34_11790"/>
<dbReference type="Proteomes" id="UP000023268">
    <property type="component" value="Unassembled WGS sequence"/>
</dbReference>
<proteinExistence type="predicted"/>
<dbReference type="AlphaFoldDB" id="A0A016XNU3"/>
<protein>
    <submittedName>
        <fullName evidence="1">Uncharacterized protein</fullName>
    </submittedName>
</protein>
<evidence type="ECO:0000313" key="2">
    <source>
        <dbReference type="Proteomes" id="UP000023268"/>
    </source>
</evidence>
<reference evidence="1 2" key="1">
    <citation type="submission" date="2014-02" db="EMBL/GenBank/DDBJ databases">
        <title>Draft Genome of Hylemonella gracilis isolated from the Niagara River.</title>
        <authorList>
            <person name="Pawlowski D.R."/>
            <person name="Koudelka G.B."/>
        </authorList>
    </citation>
    <scope>NUCLEOTIDE SEQUENCE [LARGE SCALE GENOMIC DNA]</scope>
    <source>
        <strain evidence="1 2">Niagara R</strain>
    </source>
</reference>
<dbReference type="OrthoDB" id="9554044at2"/>
<accession>A0A016XNU3</accession>
<gene>
    <name evidence="1" type="ORF">AZ34_11790</name>
</gene>